<evidence type="ECO:0000256" key="1">
    <source>
        <dbReference type="SAM" id="MobiDB-lite"/>
    </source>
</evidence>
<evidence type="ECO:0000313" key="2">
    <source>
        <dbReference type="EMBL" id="CAJ0728426.1"/>
    </source>
</evidence>
<dbReference type="Proteomes" id="UP001189303">
    <property type="component" value="Unassembled WGS sequence"/>
</dbReference>
<reference evidence="2 3" key="1">
    <citation type="submission" date="2023-07" db="EMBL/GenBank/DDBJ databases">
        <authorList>
            <person name="Peeters C."/>
        </authorList>
    </citation>
    <scope>NUCLEOTIDE SEQUENCE [LARGE SCALE GENOMIC DNA]</scope>
    <source>
        <strain evidence="2 3">R-38712</strain>
    </source>
</reference>
<gene>
    <name evidence="2" type="ORF">R38712_03702</name>
</gene>
<accession>A0ABN9I363</accession>
<comment type="caution">
    <text evidence="2">The sequence shown here is derived from an EMBL/GenBank/DDBJ whole genome shotgun (WGS) entry which is preliminary data.</text>
</comment>
<proteinExistence type="predicted"/>
<name>A0ABN9I363_RALPI</name>
<protein>
    <submittedName>
        <fullName evidence="2">Uncharacterized protein</fullName>
    </submittedName>
</protein>
<organism evidence="2 3">
    <name type="scientific">Ralstonia pickettii</name>
    <name type="common">Burkholderia pickettii</name>
    <dbReference type="NCBI Taxonomy" id="329"/>
    <lineage>
        <taxon>Bacteria</taxon>
        <taxon>Pseudomonadati</taxon>
        <taxon>Pseudomonadota</taxon>
        <taxon>Betaproteobacteria</taxon>
        <taxon>Burkholderiales</taxon>
        <taxon>Burkholderiaceae</taxon>
        <taxon>Ralstonia</taxon>
    </lineage>
</organism>
<keyword evidence="3" id="KW-1185">Reference proteome</keyword>
<dbReference type="EMBL" id="CATWFT010000013">
    <property type="protein sequence ID" value="CAJ0728426.1"/>
    <property type="molecule type" value="Genomic_DNA"/>
</dbReference>
<sequence length="59" mass="6355">MLGNTALRALIDITPERIAPAVTSLAQAANRPKKTDPSGAPDKPIWRLASGQIRQYRSA</sequence>
<evidence type="ECO:0000313" key="3">
    <source>
        <dbReference type="Proteomes" id="UP001189303"/>
    </source>
</evidence>
<feature type="region of interest" description="Disordered" evidence="1">
    <location>
        <begin position="25"/>
        <end position="59"/>
    </location>
</feature>